<dbReference type="EMBL" id="MGEA01000024">
    <property type="protein sequence ID" value="OGL74474.1"/>
    <property type="molecule type" value="Genomic_DNA"/>
</dbReference>
<sequence>MALLIGTTAIIVWIKTGSVPFLRPDTAWHGFKFSTAKAAFLSFPIFLSMFFTVLVIFIGLLEGILVVRKRLLKSEGTKK</sequence>
<organism evidence="2 3">
    <name type="scientific">Candidatus Uhrbacteria bacterium RIFCSPHIGHO2_02_FULL_60_10</name>
    <dbReference type="NCBI Taxonomy" id="1802392"/>
    <lineage>
        <taxon>Bacteria</taxon>
        <taxon>Candidatus Uhriibacteriota</taxon>
    </lineage>
</organism>
<dbReference type="Proteomes" id="UP000177088">
    <property type="component" value="Unassembled WGS sequence"/>
</dbReference>
<evidence type="ECO:0000256" key="1">
    <source>
        <dbReference type="SAM" id="Phobius"/>
    </source>
</evidence>
<keyword evidence="1" id="KW-0472">Membrane</keyword>
<feature type="transmembrane region" description="Helical" evidence="1">
    <location>
        <begin position="42"/>
        <end position="67"/>
    </location>
</feature>
<keyword evidence="1" id="KW-1133">Transmembrane helix</keyword>
<proteinExistence type="predicted"/>
<gene>
    <name evidence="2" type="ORF">A3C96_03995</name>
</gene>
<evidence type="ECO:0000313" key="2">
    <source>
        <dbReference type="EMBL" id="OGL74474.1"/>
    </source>
</evidence>
<keyword evidence="1" id="KW-0812">Transmembrane</keyword>
<dbReference type="AlphaFoldDB" id="A0A1F7U9R5"/>
<protein>
    <submittedName>
        <fullName evidence="2">Uncharacterized protein</fullName>
    </submittedName>
</protein>
<accession>A0A1F7U9R5</accession>
<name>A0A1F7U9R5_9BACT</name>
<reference evidence="2 3" key="1">
    <citation type="journal article" date="2016" name="Nat. Commun.">
        <title>Thousands of microbial genomes shed light on interconnected biogeochemical processes in an aquifer system.</title>
        <authorList>
            <person name="Anantharaman K."/>
            <person name="Brown C.T."/>
            <person name="Hug L.A."/>
            <person name="Sharon I."/>
            <person name="Castelle C.J."/>
            <person name="Probst A.J."/>
            <person name="Thomas B.C."/>
            <person name="Singh A."/>
            <person name="Wilkins M.J."/>
            <person name="Karaoz U."/>
            <person name="Brodie E.L."/>
            <person name="Williams K.H."/>
            <person name="Hubbard S.S."/>
            <person name="Banfield J.F."/>
        </authorList>
    </citation>
    <scope>NUCLEOTIDE SEQUENCE [LARGE SCALE GENOMIC DNA]</scope>
</reference>
<evidence type="ECO:0000313" key="3">
    <source>
        <dbReference type="Proteomes" id="UP000177088"/>
    </source>
</evidence>
<comment type="caution">
    <text evidence="2">The sequence shown here is derived from an EMBL/GenBank/DDBJ whole genome shotgun (WGS) entry which is preliminary data.</text>
</comment>